<protein>
    <submittedName>
        <fullName evidence="3">CPCC family cysteine-rich protein</fullName>
    </submittedName>
</protein>
<feature type="domain" description="Cysteine-rich CPCC" evidence="2">
    <location>
        <begin position="21"/>
        <end position="95"/>
    </location>
</feature>
<proteinExistence type="predicted"/>
<evidence type="ECO:0000256" key="1">
    <source>
        <dbReference type="SAM" id="MobiDB-lite"/>
    </source>
</evidence>
<feature type="region of interest" description="Disordered" evidence="1">
    <location>
        <begin position="84"/>
        <end position="105"/>
    </location>
</feature>
<name>A0ABW1KBL7_9ACTN</name>
<evidence type="ECO:0000259" key="2">
    <source>
        <dbReference type="Pfam" id="PF14206"/>
    </source>
</evidence>
<keyword evidence="4" id="KW-1185">Reference proteome</keyword>
<feature type="compositionally biased region" description="Basic and acidic residues" evidence="1">
    <location>
        <begin position="91"/>
        <end position="105"/>
    </location>
</feature>
<comment type="caution">
    <text evidence="3">The sequence shown here is derived from an EMBL/GenBank/DDBJ whole genome shotgun (WGS) entry which is preliminary data.</text>
</comment>
<dbReference type="EMBL" id="JBHSPR010000017">
    <property type="protein sequence ID" value="MFC6018432.1"/>
    <property type="molecule type" value="Genomic_DNA"/>
</dbReference>
<accession>A0ABW1KBL7</accession>
<dbReference type="Proteomes" id="UP001596203">
    <property type="component" value="Unassembled WGS sequence"/>
</dbReference>
<organism evidence="3 4">
    <name type="scientific">Plantactinospora solaniradicis</name>
    <dbReference type="NCBI Taxonomy" id="1723736"/>
    <lineage>
        <taxon>Bacteria</taxon>
        <taxon>Bacillati</taxon>
        <taxon>Actinomycetota</taxon>
        <taxon>Actinomycetes</taxon>
        <taxon>Micromonosporales</taxon>
        <taxon>Micromonosporaceae</taxon>
        <taxon>Plantactinospora</taxon>
    </lineage>
</organism>
<reference evidence="4" key="1">
    <citation type="journal article" date="2019" name="Int. J. Syst. Evol. Microbiol.">
        <title>The Global Catalogue of Microorganisms (GCM) 10K type strain sequencing project: providing services to taxonomists for standard genome sequencing and annotation.</title>
        <authorList>
            <consortium name="The Broad Institute Genomics Platform"/>
            <consortium name="The Broad Institute Genome Sequencing Center for Infectious Disease"/>
            <person name="Wu L."/>
            <person name="Ma J."/>
        </authorList>
    </citation>
    <scope>NUCLEOTIDE SEQUENCE [LARGE SCALE GENOMIC DNA]</scope>
    <source>
        <strain evidence="4">ZS-35-S2</strain>
    </source>
</reference>
<dbReference type="InterPro" id="IPR025983">
    <property type="entry name" value="Cys_rich_CPCC"/>
</dbReference>
<evidence type="ECO:0000313" key="3">
    <source>
        <dbReference type="EMBL" id="MFC6018432.1"/>
    </source>
</evidence>
<sequence>MTADQGIFYNVRRPPEEGPHPCPCCGYLTLDSRGEYEICPVCFWEDDGQDEHDAGQVRGGANRGLSLLDGRRNFAEFGASEARRLPLVRPPHPEEHPLKDHDGAP</sequence>
<dbReference type="Pfam" id="PF14206">
    <property type="entry name" value="Cys_rich_CPCC"/>
    <property type="match status" value="1"/>
</dbReference>
<gene>
    <name evidence="3" type="ORF">ACFP2T_19755</name>
</gene>
<evidence type="ECO:0000313" key="4">
    <source>
        <dbReference type="Proteomes" id="UP001596203"/>
    </source>
</evidence>